<proteinExistence type="predicted"/>
<dbReference type="EMBL" id="AZEX01000024">
    <property type="protein sequence ID" value="KRL61244.1"/>
    <property type="molecule type" value="Genomic_DNA"/>
</dbReference>
<comment type="caution">
    <text evidence="1">The sequence shown here is derived from an EMBL/GenBank/DDBJ whole genome shotgun (WGS) entry which is preliminary data.</text>
</comment>
<accession>A0A0R1RVW6</accession>
<sequence>MSSKKQVYLAGPFFSPEQTKRLDQVAMLLAENPTIDSSAIFRPGDHSYPDAEFGTFEWQTATFNIDIRQIDQADVVVAMLDYRHEEGLTEPDSGTMWECGYAVAHHKPVILVRYREDLPINLMLTGSATAIFNGANDIANLASYDFFTLQNKYVQTDVY</sequence>
<reference evidence="1 2" key="1">
    <citation type="journal article" date="2015" name="Genome Announc.">
        <title>Expanding the biotechnology potential of lactobacilli through comparative genomics of 213 strains and associated genera.</title>
        <authorList>
            <person name="Sun Z."/>
            <person name="Harris H.M."/>
            <person name="McCann A."/>
            <person name="Guo C."/>
            <person name="Argimon S."/>
            <person name="Zhang W."/>
            <person name="Yang X."/>
            <person name="Jeffery I.B."/>
            <person name="Cooney J.C."/>
            <person name="Kagawa T.F."/>
            <person name="Liu W."/>
            <person name="Song Y."/>
            <person name="Salvetti E."/>
            <person name="Wrobel A."/>
            <person name="Rasinkangas P."/>
            <person name="Parkhill J."/>
            <person name="Rea M.C."/>
            <person name="O'Sullivan O."/>
            <person name="Ritari J."/>
            <person name="Douillard F.P."/>
            <person name="Paul Ross R."/>
            <person name="Yang R."/>
            <person name="Briner A.E."/>
            <person name="Felis G.E."/>
            <person name="de Vos W.M."/>
            <person name="Barrangou R."/>
            <person name="Klaenhammer T.R."/>
            <person name="Caufield P.W."/>
            <person name="Cui Y."/>
            <person name="Zhang H."/>
            <person name="O'Toole P.W."/>
        </authorList>
    </citation>
    <scope>NUCLEOTIDE SEQUENCE [LARGE SCALE GENOMIC DNA]</scope>
    <source>
        <strain evidence="1 2">DSM 14340</strain>
    </source>
</reference>
<dbReference type="PATRIC" id="fig|1423747.3.peg.912"/>
<dbReference type="GO" id="GO:0016740">
    <property type="term" value="F:transferase activity"/>
    <property type="evidence" value="ECO:0007669"/>
    <property type="project" value="UniProtKB-KW"/>
</dbReference>
<dbReference type="OrthoDB" id="397706at2"/>
<evidence type="ECO:0000313" key="1">
    <source>
        <dbReference type="EMBL" id="KRL61244.1"/>
    </source>
</evidence>
<dbReference type="RefSeq" id="WP_025083874.1">
    <property type="nucleotide sequence ID" value="NZ_AZEX01000024.1"/>
</dbReference>
<dbReference type="eggNOG" id="COG3613">
    <property type="taxonomic scope" value="Bacteria"/>
</dbReference>
<dbReference type="InterPro" id="IPR007710">
    <property type="entry name" value="Nucleoside_deoxyribTrfase"/>
</dbReference>
<evidence type="ECO:0000313" key="2">
    <source>
        <dbReference type="Proteomes" id="UP000051264"/>
    </source>
</evidence>
<name>A0A0R1RVW6_9LACO</name>
<protein>
    <submittedName>
        <fullName evidence="1">Nucleoside 2-deoxyribosyltransferase family protein</fullName>
    </submittedName>
</protein>
<organism evidence="1 2">
    <name type="scientific">Latilactobacillus fuchuensis DSM 14340 = JCM 11249</name>
    <dbReference type="NCBI Taxonomy" id="1423747"/>
    <lineage>
        <taxon>Bacteria</taxon>
        <taxon>Bacillati</taxon>
        <taxon>Bacillota</taxon>
        <taxon>Bacilli</taxon>
        <taxon>Lactobacillales</taxon>
        <taxon>Lactobacillaceae</taxon>
        <taxon>Latilactobacillus</taxon>
    </lineage>
</organism>
<dbReference type="SUPFAM" id="SSF52309">
    <property type="entry name" value="N-(deoxy)ribosyltransferase-like"/>
    <property type="match status" value="1"/>
</dbReference>
<dbReference type="Pfam" id="PF05014">
    <property type="entry name" value="Nuc_deoxyrib_tr"/>
    <property type="match status" value="1"/>
</dbReference>
<dbReference type="STRING" id="1423747.FC69_GL000892"/>
<gene>
    <name evidence="1" type="ORF">FC69_GL000892</name>
</gene>
<dbReference type="AlphaFoldDB" id="A0A0R1RVW6"/>
<dbReference type="Gene3D" id="3.40.50.450">
    <property type="match status" value="1"/>
</dbReference>
<keyword evidence="1" id="KW-0808">Transferase</keyword>
<dbReference type="Proteomes" id="UP000051264">
    <property type="component" value="Unassembled WGS sequence"/>
</dbReference>